<dbReference type="GO" id="GO:0007526">
    <property type="term" value="P:larval somatic muscle development"/>
    <property type="evidence" value="ECO:0007669"/>
    <property type="project" value="UniProtKB-ARBA"/>
</dbReference>
<feature type="domain" description="BTB" evidence="11">
    <location>
        <begin position="31"/>
        <end position="96"/>
    </location>
</feature>
<keyword evidence="7" id="KW-0539">Nucleus</keyword>
<feature type="domain" description="C2H2-type" evidence="12">
    <location>
        <begin position="426"/>
        <end position="453"/>
    </location>
</feature>
<keyword evidence="4" id="KW-0524">Neurogenesis</keyword>
<evidence type="ECO:0000256" key="4">
    <source>
        <dbReference type="ARBA" id="ARBA00022902"/>
    </source>
</evidence>
<evidence type="ECO:0000313" key="13">
    <source>
        <dbReference type="Proteomes" id="UP000504606"/>
    </source>
</evidence>
<organism evidence="13 14">
    <name type="scientific">Frankliniella occidentalis</name>
    <name type="common">Western flower thrips</name>
    <name type="synonym">Euthrips occidentalis</name>
    <dbReference type="NCBI Taxonomy" id="133901"/>
    <lineage>
        <taxon>Eukaryota</taxon>
        <taxon>Metazoa</taxon>
        <taxon>Ecdysozoa</taxon>
        <taxon>Arthropoda</taxon>
        <taxon>Hexapoda</taxon>
        <taxon>Insecta</taxon>
        <taxon>Pterygota</taxon>
        <taxon>Neoptera</taxon>
        <taxon>Paraneoptera</taxon>
        <taxon>Thysanoptera</taxon>
        <taxon>Terebrantia</taxon>
        <taxon>Thripoidea</taxon>
        <taxon>Thripidae</taxon>
        <taxon>Frankliniella</taxon>
    </lineage>
</organism>
<dbReference type="InterPro" id="IPR000210">
    <property type="entry name" value="BTB/POZ_dom"/>
</dbReference>
<reference evidence="14" key="1">
    <citation type="submission" date="2025-08" db="UniProtKB">
        <authorList>
            <consortium name="RefSeq"/>
        </authorList>
    </citation>
    <scope>IDENTIFICATION</scope>
    <source>
        <tissue evidence="14">Whole organism</tissue>
    </source>
</reference>
<dbReference type="SMART" id="SM00225">
    <property type="entry name" value="BTB"/>
    <property type="match status" value="1"/>
</dbReference>
<feature type="region of interest" description="Disordered" evidence="10">
    <location>
        <begin position="112"/>
        <end position="226"/>
    </location>
</feature>
<keyword evidence="9" id="KW-0862">Zinc</keyword>
<dbReference type="GO" id="GO:0016199">
    <property type="term" value="P:axon midline choice point recognition"/>
    <property type="evidence" value="ECO:0007669"/>
    <property type="project" value="UniProtKB-ARBA"/>
</dbReference>
<evidence type="ECO:0000256" key="6">
    <source>
        <dbReference type="ARBA" id="ARBA00023163"/>
    </source>
</evidence>
<evidence type="ECO:0000313" key="14">
    <source>
        <dbReference type="RefSeq" id="XP_052122605.1"/>
    </source>
</evidence>
<keyword evidence="9" id="KW-0479">Metal-binding</keyword>
<evidence type="ECO:0000259" key="11">
    <source>
        <dbReference type="PROSITE" id="PS50097"/>
    </source>
</evidence>
<dbReference type="PROSITE" id="PS50157">
    <property type="entry name" value="ZINC_FINGER_C2H2_2"/>
    <property type="match status" value="1"/>
</dbReference>
<sequence length="481" mass="52907">MADQQYCLRWNNHQTTLISVFESLQERGCMVDCTLAAEGQSLQAHKVVLSACSPYLEDLLSKHYDKHPILLLKDVKFEELKAMMDYMYRGEVNVAQDKLNTFLRAAESLQIKGLSDGGTDPPDSGGTGSMKRTAKGAPVSVRSNQQLTVRTTNLADDNSSRDGSVSPSLRKRRRRRGSDGSDHDNSSNVADGKQSSAAAAPVTGPTVNNEDMLPTVPASGPSDDNLLSSILESTETENATDSGITSANNTVPLQENVIRDRDNVLIEPKTEYLDDDAQDLHLDDDDSMFRAGPSHARGSGNYEGDDGEDVYMANQDSGANAQGNSHSAKSYHWRNSSSRKALKDQVIALPSQSNHRSKPQVIHEDYFKEREAADVLTYLSNGSSAQELLDQAYSDDWLGSDDGENRLDWSQNKLCKRSPYEGPGSFPCESCGKIYKWRRTLQNHIKVECGKDPQFQCPYCPLRSKRKGNISAHIKAVHGAG</sequence>
<dbReference type="CDD" id="cd18315">
    <property type="entry name" value="BTB_POZ_BAB-like"/>
    <property type="match status" value="1"/>
</dbReference>
<comment type="function">
    <text evidence="8">Putative transcription factor required for axon growth and guidance in the central and peripheral nervous systems. Repels CNS axons away from the midline by promoting the expression of the midline repellent sli and its receptor robo.</text>
</comment>
<dbReference type="PROSITE" id="PS50097">
    <property type="entry name" value="BTB"/>
    <property type="match status" value="1"/>
</dbReference>
<dbReference type="Pfam" id="PF00651">
    <property type="entry name" value="BTB"/>
    <property type="match status" value="1"/>
</dbReference>
<comment type="subcellular location">
    <subcellularLocation>
        <location evidence="1">Nucleus</location>
    </subcellularLocation>
</comment>
<proteinExistence type="predicted"/>
<dbReference type="PANTHER" id="PTHR23110">
    <property type="entry name" value="BTB DOMAIN TRANSCRIPTION FACTOR"/>
    <property type="match status" value="1"/>
</dbReference>
<dbReference type="GeneID" id="113215902"/>
<dbReference type="InterPro" id="IPR036236">
    <property type="entry name" value="Znf_C2H2_sf"/>
</dbReference>
<accession>A0A9C6TYK3</accession>
<keyword evidence="6" id="KW-0804">Transcription</keyword>
<name>A0A9C6TYK3_FRAOC</name>
<dbReference type="RefSeq" id="XP_052122605.1">
    <property type="nucleotide sequence ID" value="XM_052266645.1"/>
</dbReference>
<evidence type="ECO:0000256" key="8">
    <source>
        <dbReference type="ARBA" id="ARBA00037382"/>
    </source>
</evidence>
<keyword evidence="3" id="KW-0221">Differentiation</keyword>
<keyword evidence="5" id="KW-0805">Transcription regulation</keyword>
<keyword evidence="13" id="KW-1185">Reference proteome</keyword>
<dbReference type="GO" id="GO:0008406">
    <property type="term" value="P:gonad development"/>
    <property type="evidence" value="ECO:0007669"/>
    <property type="project" value="UniProtKB-ARBA"/>
</dbReference>
<dbReference type="PANTHER" id="PTHR23110:SF111">
    <property type="entry name" value="LONGITUDINALS LACKING PROTEIN, ISOFORMS F_I_K_T"/>
    <property type="match status" value="1"/>
</dbReference>
<keyword evidence="9" id="KW-0863">Zinc-finger</keyword>
<dbReference type="GO" id="GO:0048813">
    <property type="term" value="P:dendrite morphogenesis"/>
    <property type="evidence" value="ECO:0007669"/>
    <property type="project" value="UniProtKB-ARBA"/>
</dbReference>
<dbReference type="GO" id="GO:0005634">
    <property type="term" value="C:nucleus"/>
    <property type="evidence" value="ECO:0007669"/>
    <property type="project" value="UniProtKB-SubCell"/>
</dbReference>
<evidence type="ECO:0000256" key="5">
    <source>
        <dbReference type="ARBA" id="ARBA00023015"/>
    </source>
</evidence>
<protein>
    <submittedName>
        <fullName evidence="14">Longitudinals lacking protein isoform X3</fullName>
    </submittedName>
</protein>
<evidence type="ECO:0000256" key="3">
    <source>
        <dbReference type="ARBA" id="ARBA00022782"/>
    </source>
</evidence>
<dbReference type="Gene3D" id="3.30.710.10">
    <property type="entry name" value="Potassium Channel Kv1.1, Chain A"/>
    <property type="match status" value="1"/>
</dbReference>
<dbReference type="GO" id="GO:0045476">
    <property type="term" value="P:nurse cell apoptotic process"/>
    <property type="evidence" value="ECO:0007669"/>
    <property type="project" value="UniProtKB-ARBA"/>
</dbReference>
<evidence type="ECO:0000256" key="9">
    <source>
        <dbReference type="PROSITE-ProRule" id="PRU00042"/>
    </source>
</evidence>
<dbReference type="SMART" id="SM00355">
    <property type="entry name" value="ZnF_C2H2"/>
    <property type="match status" value="2"/>
</dbReference>
<feature type="compositionally biased region" description="Polar residues" evidence="10">
    <location>
        <begin position="314"/>
        <end position="335"/>
    </location>
</feature>
<keyword evidence="2" id="KW-0217">Developmental protein</keyword>
<feature type="compositionally biased region" description="Polar residues" evidence="10">
    <location>
        <begin position="141"/>
        <end position="163"/>
    </location>
</feature>
<evidence type="ECO:0000256" key="10">
    <source>
        <dbReference type="SAM" id="MobiDB-lite"/>
    </source>
</evidence>
<evidence type="ECO:0000256" key="2">
    <source>
        <dbReference type="ARBA" id="ARBA00022473"/>
    </source>
</evidence>
<evidence type="ECO:0000256" key="7">
    <source>
        <dbReference type="ARBA" id="ARBA00023242"/>
    </source>
</evidence>
<dbReference type="GO" id="GO:0006357">
    <property type="term" value="P:regulation of transcription by RNA polymerase II"/>
    <property type="evidence" value="ECO:0007669"/>
    <property type="project" value="TreeGrafter"/>
</dbReference>
<dbReference type="GO" id="GO:0008270">
    <property type="term" value="F:zinc ion binding"/>
    <property type="evidence" value="ECO:0007669"/>
    <property type="project" value="UniProtKB-KW"/>
</dbReference>
<dbReference type="InterPro" id="IPR013087">
    <property type="entry name" value="Znf_C2H2_type"/>
</dbReference>
<dbReference type="Gene3D" id="3.30.160.60">
    <property type="entry name" value="Classic Zinc Finger"/>
    <property type="match status" value="1"/>
</dbReference>
<dbReference type="SUPFAM" id="SSF57667">
    <property type="entry name" value="beta-beta-alpha zinc fingers"/>
    <property type="match status" value="1"/>
</dbReference>
<dbReference type="GO" id="GO:0007464">
    <property type="term" value="P:R3/R4 cell fate commitment"/>
    <property type="evidence" value="ECO:0007669"/>
    <property type="project" value="UniProtKB-ARBA"/>
</dbReference>
<gene>
    <name evidence="14" type="primary">LOC113215902</name>
</gene>
<dbReference type="AlphaFoldDB" id="A0A9C6TYK3"/>
<evidence type="ECO:0000256" key="1">
    <source>
        <dbReference type="ARBA" id="ARBA00004123"/>
    </source>
</evidence>
<dbReference type="InterPro" id="IPR011333">
    <property type="entry name" value="SKP1/BTB/POZ_sf"/>
</dbReference>
<dbReference type="InterPro" id="IPR051095">
    <property type="entry name" value="Dros_DevTransReg"/>
</dbReference>
<feature type="region of interest" description="Disordered" evidence="10">
    <location>
        <begin position="285"/>
        <end position="335"/>
    </location>
</feature>
<dbReference type="GO" id="GO:0035167">
    <property type="term" value="P:larval lymph gland hemopoiesis"/>
    <property type="evidence" value="ECO:0007669"/>
    <property type="project" value="UniProtKB-ARBA"/>
</dbReference>
<dbReference type="SUPFAM" id="SSF54695">
    <property type="entry name" value="POZ domain"/>
    <property type="match status" value="1"/>
</dbReference>
<evidence type="ECO:0000259" key="12">
    <source>
        <dbReference type="PROSITE" id="PS50157"/>
    </source>
</evidence>
<dbReference type="Proteomes" id="UP000504606">
    <property type="component" value="Unplaced"/>
</dbReference>
<dbReference type="GO" id="GO:0045467">
    <property type="term" value="P:R7 cell development"/>
    <property type="evidence" value="ECO:0007669"/>
    <property type="project" value="UniProtKB-ARBA"/>
</dbReference>